<evidence type="ECO:0000259" key="2">
    <source>
        <dbReference type="Pfam" id="PF20499"/>
    </source>
</evidence>
<dbReference type="InterPro" id="IPR046616">
    <property type="entry name" value="DUF6729"/>
</dbReference>
<protein>
    <recommendedName>
        <fullName evidence="2">DUF6729 domain-containing protein</fullName>
    </recommendedName>
</protein>
<dbReference type="Pfam" id="PF20499">
    <property type="entry name" value="DUF6729"/>
    <property type="match status" value="2"/>
</dbReference>
<feature type="compositionally biased region" description="Polar residues" evidence="1">
    <location>
        <begin position="293"/>
        <end position="307"/>
    </location>
</feature>
<keyword evidence="4" id="KW-1185">Reference proteome</keyword>
<dbReference type="PANTHER" id="PTHR24401">
    <property type="entry name" value="SI:CH211-243P7.3-RELATED"/>
    <property type="match status" value="1"/>
</dbReference>
<proteinExistence type="predicted"/>
<sequence>MLDARALQHLTNHSGEMLDPQHSTNHGAGMLEREGVLQYYKAMVWLSLCRFHAFMSPKAMSSKSHKSMADSEWISRLRKFASTGTWPAGEGNRPAPRQKKWHELYQKIDKCPMQSHGQKSLFGQVLKCLCGFHTQKPTVARPVQGTVGQQPTVARPVQGTVGQQPTVARPVQGTVGQQPTVARPVQGTVGQQPTVARPVQGTVGQKGAAVGPVQGTMGQKGAAVEQVLEAGGPKQRPSLHLSMFNKPRFGGAHVAAAKPNLSTARKTATAPDPQTDAHASVPVLSPIAVCASTADSRTEAQPPTTQLPRLWSEGLPPEDHKWILKTVLKVGPKGKLELQNNLKLWYFPPQPSQLYHQAPAPDRFFAHPLLVWMPYKLWKIKVVCPNPACGRHQLTGAGLHKRARRVLDVDRIYNMVTETLTCTKCRSTHVSWSQTVLKQLDLAHRSEFRVILTQKFACDIRVIRLLRERGLGNSPTRVLKQLRENHTEEWLHRVARYTTECVDFLQRPELLPMALPEPPEPAVVPSCRWLLSVYSQDILTRLEDIQAKITSTYGTILKMDSTRKITKKLAGTAKGTALWLTSVGNEYGQVLMSVLTAQEGAGLDIMAADLVKRYQQASVDPPVALYVDCGCCSEAGETKLEARFSGWPDLTVRLDMWHFMRRLALGCATEAHQLYPIFMSRLSACIFEWDAADLALLREAKRQQLQSQGLSSLTDGDITKHLSREELALHCWRRTRGEETTTQRLEELLQMLMGTSANDSLGVPLFDRERMEHIWRVQRKHVKCIQDLPGVALYTKTGELTKGGVRLPMYRCARGSTSLESFHLHLNRFIPGTSANSLNFQIYLLEGLHRWNQDRGSAALSTGPSMLRSYSGDLLHCVNTNYEKLFGRKVVPEFCPPSRYTGELIGVQYLFRQTGQALQEMHPDSEETAALIEEHNVEDDVEEDEGFADILCDPTVLDLEAVDDQNVPGYQHVDRLAEYLVELRDQTSLCLSNQQASTIIALWESLDEADKQRVVYAARHQERLLSGRFRTPKKPSKTPGVESTTRCLLGASSAPAQWPDCCRLVEDICIRLCNLHPSPVRKGKGAISRWSLILRDYRKIRQLVVGNSRVMQGTEIQLVELNQNTLVQWHNNRQKRQELSVLLQGTALPPAVPESEEPLQEARVLSVAPMPAPQEHQYQLPESTAGQAQQRQTASRQLPRRIMPKGQVKRQLFATTPAVPLVQGTNPPTNAPTTTVEAGAISKRPYRRTVEANTCKKCGQFRTSDTGHSQYRGRVFCPQAESLTKEQWTEAQPPTTQLPRLWSEGLPPEDHKWILKTVLKVGPKGNLELQNNLKLWYFPPQPSQLYHQAPAPDCFFAHPLLVWMPYKLWKIKVVCPNPACGRHQLTGAGLHKRARRVLDVDRIYNMVTETLTCTKCRSTHVSWSQTVLKQLDLAHRSEFRVILTQKFACDIRVIRLLRERGLGNSPTRVLKQLRENHTEAWLHRVARYTTECVDFLQRPELLPMALPEPPEPAVVPSCRWLLSVYSQDILTRLEDNQAKITSTYGTILKMDSTRKITKKLAGTAKGTALWLTSVGNEYGQVLMSVLTAQEGAGLDIMAADLVKRYQQASVDPPVALYVDCGCCSEAGETKLEARFSGWPDLTVRLDMWHFMRRLALGCATEAHQLYPIFMSRLSACIFEWDAADLALLREAKRQQLQSQGLSSLTDGDITKHLSREELALHCRRRSRGEETTTQRLEELLQMLMGTSANDSLGVPLFDRERMEHIWRVQRKHVKCIQDLPGVALYTKTGELTKGGVRLPMCRCARGSTSLESFHLHLNRFIPGTSANSLNFQIYLLEGLHRWNQDRGSAALSTGPSMLRSYSGDLLHCVNTNYEKLFGRKVVPEFCPPSHYTGELIGVQYLFRQTGQALQEMHPDSEETAALIEEHNVEDDVEEDEGFADILCDPTVLDLEAVDDQNVPGYQHVDRLAEYLVELRDQTSLCLSNQQASTIIALWESLDEADKQRVVYAARHQERLLSGRFRTPKKPSKTPGVESTTRCLLGASSAPAQWPDCCRLVEDICIRLCNLHPSPVRKGKGAISRWSLILRDYRKIRQLVVGNSRVMQGTEIQLVELNQNTLVQWHNNRQKRQELALHCLQPSLSLKSLFRRQEYSLLPPCQLHRSINTSCRRVQQVRRNRGRQPQDSSNGIMPKGQVKRQLFATTPAVPLVQGTNPPTSAPTTTVEAGAISKRPYRRTVEANTCKKCGQFRTADTGHSQYRGRVFCPQAESLTKEQWLVEMRKMFPK</sequence>
<reference evidence="3" key="1">
    <citation type="journal article" date="2023" name="Front. Mar. Sci.">
        <title>A new Merluccius polli reference genome to investigate the effects of global change in West African waters.</title>
        <authorList>
            <person name="Mateo J.L."/>
            <person name="Blanco-Fernandez C."/>
            <person name="Garcia-Vazquez E."/>
            <person name="Machado-Schiaffino G."/>
        </authorList>
    </citation>
    <scope>NUCLEOTIDE SEQUENCE</scope>
    <source>
        <strain evidence="3">C29</strain>
        <tissue evidence="3">Fin</tissue>
    </source>
</reference>
<evidence type="ECO:0000256" key="1">
    <source>
        <dbReference type="SAM" id="MobiDB-lite"/>
    </source>
</evidence>
<feature type="domain" description="DUF6729" evidence="2">
    <location>
        <begin position="311"/>
        <end position="539"/>
    </location>
</feature>
<evidence type="ECO:0000313" key="3">
    <source>
        <dbReference type="EMBL" id="KAK0139100.1"/>
    </source>
</evidence>
<organism evidence="3 4">
    <name type="scientific">Merluccius polli</name>
    <name type="common">Benguela hake</name>
    <name type="synonym">Merluccius cadenati</name>
    <dbReference type="NCBI Taxonomy" id="89951"/>
    <lineage>
        <taxon>Eukaryota</taxon>
        <taxon>Metazoa</taxon>
        <taxon>Chordata</taxon>
        <taxon>Craniata</taxon>
        <taxon>Vertebrata</taxon>
        <taxon>Euteleostomi</taxon>
        <taxon>Actinopterygii</taxon>
        <taxon>Neopterygii</taxon>
        <taxon>Teleostei</taxon>
        <taxon>Neoteleostei</taxon>
        <taxon>Acanthomorphata</taxon>
        <taxon>Zeiogadaria</taxon>
        <taxon>Gadariae</taxon>
        <taxon>Gadiformes</taxon>
        <taxon>Gadoidei</taxon>
        <taxon>Merlucciidae</taxon>
        <taxon>Merluccius</taxon>
    </lineage>
</organism>
<feature type="domain" description="DUF6729" evidence="2">
    <location>
        <begin position="1302"/>
        <end position="1530"/>
    </location>
</feature>
<gene>
    <name evidence="3" type="ORF">N1851_024389</name>
</gene>
<name>A0AA47NVQ7_MERPO</name>
<comment type="caution">
    <text evidence="3">The sequence shown here is derived from an EMBL/GenBank/DDBJ whole genome shotgun (WGS) entry which is preliminary data.</text>
</comment>
<feature type="region of interest" description="Disordered" evidence="1">
    <location>
        <begin position="293"/>
        <end position="312"/>
    </location>
</feature>
<feature type="compositionally biased region" description="Polar residues" evidence="1">
    <location>
        <begin position="1180"/>
        <end position="1196"/>
    </location>
</feature>
<feature type="region of interest" description="Disordered" evidence="1">
    <location>
        <begin position="1180"/>
        <end position="1202"/>
    </location>
</feature>
<dbReference type="Proteomes" id="UP001174136">
    <property type="component" value="Unassembled WGS sequence"/>
</dbReference>
<evidence type="ECO:0000313" key="4">
    <source>
        <dbReference type="Proteomes" id="UP001174136"/>
    </source>
</evidence>
<dbReference type="PANTHER" id="PTHR24401:SF29">
    <property type="entry name" value="SI:CH211-243P7.3-RELATED"/>
    <property type="match status" value="1"/>
</dbReference>
<dbReference type="EMBL" id="JAOPHQ010004553">
    <property type="protein sequence ID" value="KAK0139100.1"/>
    <property type="molecule type" value="Genomic_DNA"/>
</dbReference>
<accession>A0AA47NVQ7</accession>